<keyword evidence="3" id="KW-0560">Oxidoreductase</keyword>
<comment type="caution">
    <text evidence="5">The sequence shown here is derived from an EMBL/GenBank/DDBJ whole genome shotgun (WGS) entry which is preliminary data.</text>
</comment>
<keyword evidence="1" id="KW-0285">Flavoprotein</keyword>
<dbReference type="Gene3D" id="3.30.9.10">
    <property type="entry name" value="D-Amino Acid Oxidase, subunit A, domain 2"/>
    <property type="match status" value="1"/>
</dbReference>
<dbReference type="GO" id="GO:0071949">
    <property type="term" value="F:FAD binding"/>
    <property type="evidence" value="ECO:0007669"/>
    <property type="project" value="InterPro"/>
</dbReference>
<feature type="domain" description="FAD-binding" evidence="4">
    <location>
        <begin position="4"/>
        <end position="361"/>
    </location>
</feature>
<dbReference type="STRING" id="1081109.A0A166PCJ1"/>
<dbReference type="InterPro" id="IPR002938">
    <property type="entry name" value="FAD-bd"/>
</dbReference>
<dbReference type="AlphaFoldDB" id="A0A166PCJ1"/>
<protein>
    <submittedName>
        <fullName evidence="5">Monooxygenase, FAD-binding protein</fullName>
    </submittedName>
</protein>
<gene>
    <name evidence="5" type="ORF">AAL_04166</name>
</gene>
<dbReference type="PANTHER" id="PTHR46865">
    <property type="entry name" value="OXIDOREDUCTASE-RELATED"/>
    <property type="match status" value="1"/>
</dbReference>
<name>A0A166PCJ1_9HYPO</name>
<dbReference type="EMBL" id="AZGY01000008">
    <property type="protein sequence ID" value="KZZ95870.1"/>
    <property type="molecule type" value="Genomic_DNA"/>
</dbReference>
<dbReference type="SUPFAM" id="SSF51905">
    <property type="entry name" value="FAD/NAD(P)-binding domain"/>
    <property type="match status" value="1"/>
</dbReference>
<evidence type="ECO:0000313" key="6">
    <source>
        <dbReference type="Proteomes" id="UP000078544"/>
    </source>
</evidence>
<dbReference type="InterPro" id="IPR051704">
    <property type="entry name" value="FAD_aromatic-hydroxylase"/>
</dbReference>
<sequence length="436" mass="46922">MPELRVLIVGASIAGPMAAYWFAKAGATVTVIERFPRLRSGGQNIDIRLTGVTVMRKIPGMEDAVRAALAPLDGVGFVDKSGKPIATMRGTGDAEQQSLVSEFEIFRGELSRVLVELTKDLDQVKYIFGEHILSIAEQPADQVGPAKVQFANGTPDAEFDLVVACDGATSRTRAMAFGCSVRDHISPMGAWAAYFTTKNDLLNGGRIGLACSAPGGRALTLGPDQADANRAMAMRVHSRGDDPELDKFRLANKEGTDELKRFISQRFQDVGWKSPEIIAELMESDDLYASELCQVKISRLYKGRVVLVGDAGYAAGPTGTGTSLAMAGAYVLAGEISKHGQDIEAGLKAYQERMQPIIKDMHVIPPGVLSFLAPQTSWGIVVRNLIFFAVCWASKFASLLGWLGSAWGAAGFGKDKYDLPDYNFSGDGDILDPHRG</sequence>
<keyword evidence="2" id="KW-0274">FAD</keyword>
<evidence type="ECO:0000256" key="3">
    <source>
        <dbReference type="ARBA" id="ARBA00023002"/>
    </source>
</evidence>
<dbReference type="PANTHER" id="PTHR46865:SF2">
    <property type="entry name" value="MONOOXYGENASE"/>
    <property type="match status" value="1"/>
</dbReference>
<keyword evidence="6" id="KW-1185">Reference proteome</keyword>
<dbReference type="Gene3D" id="3.50.50.60">
    <property type="entry name" value="FAD/NAD(P)-binding domain"/>
    <property type="match status" value="1"/>
</dbReference>
<organism evidence="5 6">
    <name type="scientific">Moelleriella libera RCEF 2490</name>
    <dbReference type="NCBI Taxonomy" id="1081109"/>
    <lineage>
        <taxon>Eukaryota</taxon>
        <taxon>Fungi</taxon>
        <taxon>Dikarya</taxon>
        <taxon>Ascomycota</taxon>
        <taxon>Pezizomycotina</taxon>
        <taxon>Sordariomycetes</taxon>
        <taxon>Hypocreomycetidae</taxon>
        <taxon>Hypocreales</taxon>
        <taxon>Clavicipitaceae</taxon>
        <taxon>Moelleriella</taxon>
    </lineage>
</organism>
<evidence type="ECO:0000256" key="1">
    <source>
        <dbReference type="ARBA" id="ARBA00022630"/>
    </source>
</evidence>
<keyword evidence="5" id="KW-0503">Monooxygenase</keyword>
<evidence type="ECO:0000259" key="4">
    <source>
        <dbReference type="Pfam" id="PF01494"/>
    </source>
</evidence>
<accession>A0A166PCJ1</accession>
<reference evidence="5 6" key="1">
    <citation type="journal article" date="2016" name="Genome Biol. Evol.">
        <title>Divergent and convergent evolution of fungal pathogenicity.</title>
        <authorList>
            <person name="Shang Y."/>
            <person name="Xiao G."/>
            <person name="Zheng P."/>
            <person name="Cen K."/>
            <person name="Zhan S."/>
            <person name="Wang C."/>
        </authorList>
    </citation>
    <scope>NUCLEOTIDE SEQUENCE [LARGE SCALE GENOMIC DNA]</scope>
    <source>
        <strain evidence="5 6">RCEF 2490</strain>
    </source>
</reference>
<dbReference type="GO" id="GO:0004497">
    <property type="term" value="F:monooxygenase activity"/>
    <property type="evidence" value="ECO:0007669"/>
    <property type="project" value="UniProtKB-KW"/>
</dbReference>
<proteinExistence type="predicted"/>
<dbReference type="OrthoDB" id="655030at2759"/>
<dbReference type="Pfam" id="PF01494">
    <property type="entry name" value="FAD_binding_3"/>
    <property type="match status" value="1"/>
</dbReference>
<dbReference type="InterPro" id="IPR036188">
    <property type="entry name" value="FAD/NAD-bd_sf"/>
</dbReference>
<evidence type="ECO:0000313" key="5">
    <source>
        <dbReference type="EMBL" id="KZZ95870.1"/>
    </source>
</evidence>
<evidence type="ECO:0000256" key="2">
    <source>
        <dbReference type="ARBA" id="ARBA00022827"/>
    </source>
</evidence>
<dbReference type="PRINTS" id="PR00420">
    <property type="entry name" value="RNGMNOXGNASE"/>
</dbReference>
<dbReference type="Proteomes" id="UP000078544">
    <property type="component" value="Unassembled WGS sequence"/>
</dbReference>